<keyword evidence="1" id="KW-0560">Oxidoreductase</keyword>
<reference evidence="3" key="1">
    <citation type="submission" date="2021-07" db="EMBL/GenBank/DDBJ databases">
        <title>Genome Resource of American Ginseng Black Spot Pathogen Alternaria panax.</title>
        <authorList>
            <person name="Qiu C."/>
            <person name="Wang W."/>
            <person name="Liu Z."/>
        </authorList>
    </citation>
    <scope>NUCLEOTIDE SEQUENCE</scope>
    <source>
        <strain evidence="3">BNCC115425</strain>
    </source>
</reference>
<dbReference type="InterPro" id="IPR036812">
    <property type="entry name" value="NAD(P)_OxRdtase_dom_sf"/>
</dbReference>
<dbReference type="InterPro" id="IPR050523">
    <property type="entry name" value="AKR_Detox_Biosynth"/>
</dbReference>
<dbReference type="GO" id="GO:0016491">
    <property type="term" value="F:oxidoreductase activity"/>
    <property type="evidence" value="ECO:0007669"/>
    <property type="project" value="UniProtKB-KW"/>
</dbReference>
<gene>
    <name evidence="3" type="ORF">G6011_06896</name>
</gene>
<proteinExistence type="predicted"/>
<evidence type="ECO:0000313" key="3">
    <source>
        <dbReference type="EMBL" id="KAG9185565.1"/>
    </source>
</evidence>
<dbReference type="PANTHER" id="PTHR43364:SF4">
    <property type="entry name" value="NAD(P)-LINKED OXIDOREDUCTASE SUPERFAMILY PROTEIN"/>
    <property type="match status" value="1"/>
</dbReference>
<sequence>MFGTARKKLVKERNILGARRHDLGYAANILDIFQRYDPSEVNTARLYCSGSSETMLADLDWQKRGIFMETKLYPNTDVRRGLVNNLKAPKTNKIDMFYLHGPDRKTPFEKALCKVNNLYKEGLLTRFDRTTEAELFPCLRKYGFSLYALQPLAGGFLTGRYMRDQTEFEEGSRFDPKGLQGKLHQARQWNKKYFDALVLVQAAGQKHGLAVSDIALRWIKHHSVSQGDFEDAVIIGVSSITHLEDNLTNLERDYLPENVVSISCQT</sequence>
<feature type="domain" description="NADP-dependent oxidoreductase" evidence="2">
    <location>
        <begin position="128"/>
        <end position="257"/>
    </location>
</feature>
<keyword evidence="4" id="KW-1185">Reference proteome</keyword>
<dbReference type="Gene3D" id="3.20.20.100">
    <property type="entry name" value="NADP-dependent oxidoreductase domain"/>
    <property type="match status" value="2"/>
</dbReference>
<accession>A0AAD4I1H6</accession>
<evidence type="ECO:0000256" key="1">
    <source>
        <dbReference type="ARBA" id="ARBA00023002"/>
    </source>
</evidence>
<dbReference type="SUPFAM" id="SSF51430">
    <property type="entry name" value="NAD(P)-linked oxidoreductase"/>
    <property type="match status" value="1"/>
</dbReference>
<evidence type="ECO:0000259" key="2">
    <source>
        <dbReference type="Pfam" id="PF00248"/>
    </source>
</evidence>
<dbReference type="Pfam" id="PF00248">
    <property type="entry name" value="Aldo_ket_red"/>
    <property type="match status" value="2"/>
</dbReference>
<organism evidence="3 4">
    <name type="scientific">Alternaria panax</name>
    <dbReference type="NCBI Taxonomy" id="48097"/>
    <lineage>
        <taxon>Eukaryota</taxon>
        <taxon>Fungi</taxon>
        <taxon>Dikarya</taxon>
        <taxon>Ascomycota</taxon>
        <taxon>Pezizomycotina</taxon>
        <taxon>Dothideomycetes</taxon>
        <taxon>Pleosporomycetidae</taxon>
        <taxon>Pleosporales</taxon>
        <taxon>Pleosporineae</taxon>
        <taxon>Pleosporaceae</taxon>
        <taxon>Alternaria</taxon>
        <taxon>Alternaria sect. Panax</taxon>
    </lineage>
</organism>
<protein>
    <recommendedName>
        <fullName evidence="2">NADP-dependent oxidoreductase domain-containing protein</fullName>
    </recommendedName>
</protein>
<feature type="domain" description="NADP-dependent oxidoreductase" evidence="2">
    <location>
        <begin position="38"/>
        <end position="124"/>
    </location>
</feature>
<dbReference type="Proteomes" id="UP001199106">
    <property type="component" value="Unassembled WGS sequence"/>
</dbReference>
<dbReference type="AlphaFoldDB" id="A0AAD4I1H6"/>
<comment type="caution">
    <text evidence="3">The sequence shown here is derived from an EMBL/GenBank/DDBJ whole genome shotgun (WGS) entry which is preliminary data.</text>
</comment>
<dbReference type="InterPro" id="IPR023210">
    <property type="entry name" value="NADP_OxRdtase_dom"/>
</dbReference>
<dbReference type="PANTHER" id="PTHR43364">
    <property type="entry name" value="NADH-SPECIFIC METHYLGLYOXAL REDUCTASE-RELATED"/>
    <property type="match status" value="1"/>
</dbReference>
<dbReference type="EMBL" id="JAANER010000010">
    <property type="protein sequence ID" value="KAG9185565.1"/>
    <property type="molecule type" value="Genomic_DNA"/>
</dbReference>
<evidence type="ECO:0000313" key="4">
    <source>
        <dbReference type="Proteomes" id="UP001199106"/>
    </source>
</evidence>
<name>A0AAD4I1H6_9PLEO</name>